<protein>
    <recommendedName>
        <fullName evidence="2">Jacalin-type lectin domain-containing protein</fullName>
    </recommendedName>
</protein>
<dbReference type="Gene3D" id="2.100.10.30">
    <property type="entry name" value="Jacalin-like lectin domain"/>
    <property type="match status" value="1"/>
</dbReference>
<evidence type="ECO:0000256" key="1">
    <source>
        <dbReference type="SAM" id="Coils"/>
    </source>
</evidence>
<feature type="coiled-coil region" evidence="1">
    <location>
        <begin position="260"/>
        <end position="287"/>
    </location>
</feature>
<dbReference type="Pfam" id="PF01419">
    <property type="entry name" value="Jacalin"/>
    <property type="match status" value="1"/>
</dbReference>
<dbReference type="RefSeq" id="XP_007389882.1">
    <property type="nucleotide sequence ID" value="XM_007389820.1"/>
</dbReference>
<dbReference type="GeneID" id="18909914"/>
<dbReference type="KEGG" id="pco:PHACADRAFT_179725"/>
<proteinExistence type="predicted"/>
<dbReference type="Proteomes" id="UP000008370">
    <property type="component" value="Unassembled WGS sequence"/>
</dbReference>
<reference evidence="3 4" key="1">
    <citation type="journal article" date="2012" name="BMC Genomics">
        <title>Comparative genomics of the white-rot fungi, Phanerochaete carnosa and P. chrysosporium, to elucidate the genetic basis of the distinct wood types they colonize.</title>
        <authorList>
            <person name="Suzuki H."/>
            <person name="MacDonald J."/>
            <person name="Syed K."/>
            <person name="Salamov A."/>
            <person name="Hori C."/>
            <person name="Aerts A."/>
            <person name="Henrissat B."/>
            <person name="Wiebenga A."/>
            <person name="vanKuyk P.A."/>
            <person name="Barry K."/>
            <person name="Lindquist E."/>
            <person name="LaButti K."/>
            <person name="Lapidus A."/>
            <person name="Lucas S."/>
            <person name="Coutinho P."/>
            <person name="Gong Y."/>
            <person name="Samejima M."/>
            <person name="Mahadevan R."/>
            <person name="Abou-Zaid M."/>
            <person name="de Vries R.P."/>
            <person name="Igarashi K."/>
            <person name="Yadav J.S."/>
            <person name="Grigoriev I.V."/>
            <person name="Master E.R."/>
        </authorList>
    </citation>
    <scope>NUCLEOTIDE SEQUENCE [LARGE SCALE GENOMIC DNA]</scope>
    <source>
        <strain evidence="3 4">HHB-10118-sp</strain>
    </source>
</reference>
<dbReference type="EMBL" id="JH930468">
    <property type="protein sequence ID" value="EKM60422.1"/>
    <property type="molecule type" value="Genomic_DNA"/>
</dbReference>
<evidence type="ECO:0000313" key="4">
    <source>
        <dbReference type="Proteomes" id="UP000008370"/>
    </source>
</evidence>
<organism evidence="3 4">
    <name type="scientific">Phanerochaete carnosa (strain HHB-10118-sp)</name>
    <name type="common">White-rot fungus</name>
    <name type="synonym">Peniophora carnosa</name>
    <dbReference type="NCBI Taxonomy" id="650164"/>
    <lineage>
        <taxon>Eukaryota</taxon>
        <taxon>Fungi</taxon>
        <taxon>Dikarya</taxon>
        <taxon>Basidiomycota</taxon>
        <taxon>Agaricomycotina</taxon>
        <taxon>Agaricomycetes</taxon>
        <taxon>Polyporales</taxon>
        <taxon>Phanerochaetaceae</taxon>
        <taxon>Phanerochaete</taxon>
    </lineage>
</organism>
<dbReference type="AlphaFoldDB" id="K5XBS9"/>
<dbReference type="OrthoDB" id="2786255at2759"/>
<keyword evidence="1" id="KW-0175">Coiled coil</keyword>
<sequence>MSSVLSSATTSQIISGYLLLNQSLSDTVTCEDYDNNTDRKAITSVKVCVNSGAAVGLVLDFTDYSTAGWRGSNSGTVYTFDLGDSEDITTISYNIQDDQLLGLSFTTSRGRQSPWYGTKSLSSAAMTWSFGGCALGGFYGTADTVLRGLAVRRCFISGICGFVYISPMKPTWTTRLGETWLYEMTKRVQQLMASVKDSEVYVGQLQERASASKMQSDTGLGERAQKVVDSIVATGRSIEHMHNLVSANRKMHSMGDEDRCSNLHAQAEQAEAAADEIKSALKNLFDECNLLHTERVKFSDEVDAAYLRAQRDTTMPCRLFLHRP</sequence>
<dbReference type="HOGENOM" id="CLU_858192_0_0_1"/>
<name>K5XBS9_PHACS</name>
<gene>
    <name evidence="3" type="ORF">PHACADRAFT_179725</name>
</gene>
<evidence type="ECO:0000259" key="2">
    <source>
        <dbReference type="Pfam" id="PF01419"/>
    </source>
</evidence>
<dbReference type="InParanoid" id="K5XBS9"/>
<dbReference type="InterPro" id="IPR036404">
    <property type="entry name" value="Jacalin-like_lectin_dom_sf"/>
</dbReference>
<accession>K5XBS9</accession>
<evidence type="ECO:0000313" key="3">
    <source>
        <dbReference type="EMBL" id="EKM60422.1"/>
    </source>
</evidence>
<feature type="domain" description="Jacalin-type lectin" evidence="2">
    <location>
        <begin position="39"/>
        <end position="149"/>
    </location>
</feature>
<keyword evidence="4" id="KW-1185">Reference proteome</keyword>
<dbReference type="InterPro" id="IPR001229">
    <property type="entry name" value="Jacalin-like_lectin_dom"/>
</dbReference>
<dbReference type="SUPFAM" id="SSF51101">
    <property type="entry name" value="Mannose-binding lectins"/>
    <property type="match status" value="1"/>
</dbReference>